<evidence type="ECO:0000256" key="4">
    <source>
        <dbReference type="PIRSR" id="PIRSR613078-2"/>
    </source>
</evidence>
<dbReference type="InterPro" id="IPR001345">
    <property type="entry name" value="PG/BPGM_mutase_AS"/>
</dbReference>
<dbReference type="RefSeq" id="WP_183319271.1">
    <property type="nucleotide sequence ID" value="NZ_JACHVQ010000001.1"/>
</dbReference>
<feature type="binding site" evidence="4">
    <location>
        <position position="64"/>
    </location>
    <ligand>
        <name>substrate</name>
    </ligand>
</feature>
<gene>
    <name evidence="5" type="ORF">FHU39_000917</name>
</gene>
<comment type="caution">
    <text evidence="5">The sequence shown here is derived from an EMBL/GenBank/DDBJ whole genome shotgun (WGS) entry which is preliminary data.</text>
</comment>
<dbReference type="GO" id="GO:0016791">
    <property type="term" value="F:phosphatase activity"/>
    <property type="evidence" value="ECO:0007669"/>
    <property type="project" value="TreeGrafter"/>
</dbReference>
<keyword evidence="1" id="KW-0324">Glycolysis</keyword>
<organism evidence="5 6">
    <name type="scientific">Flexivirga oryzae</name>
    <dbReference type="NCBI Taxonomy" id="1794944"/>
    <lineage>
        <taxon>Bacteria</taxon>
        <taxon>Bacillati</taxon>
        <taxon>Actinomycetota</taxon>
        <taxon>Actinomycetes</taxon>
        <taxon>Micrococcales</taxon>
        <taxon>Dermacoccaceae</taxon>
        <taxon>Flexivirga</taxon>
    </lineage>
</organism>
<evidence type="ECO:0000313" key="5">
    <source>
        <dbReference type="EMBL" id="MBB2890933.1"/>
    </source>
</evidence>
<keyword evidence="6" id="KW-1185">Reference proteome</keyword>
<dbReference type="SUPFAM" id="SSF53254">
    <property type="entry name" value="Phosphoglycerate mutase-like"/>
    <property type="match status" value="1"/>
</dbReference>
<dbReference type="InterPro" id="IPR029033">
    <property type="entry name" value="His_PPase_superfam"/>
</dbReference>
<dbReference type="InterPro" id="IPR013078">
    <property type="entry name" value="His_Pase_superF_clade-1"/>
</dbReference>
<feature type="active site" description="Tele-phosphohistidine intermediate" evidence="3">
    <location>
        <position position="15"/>
    </location>
</feature>
<dbReference type="PANTHER" id="PTHR48100:SF1">
    <property type="entry name" value="HISTIDINE PHOSPHATASE FAMILY PROTEIN-RELATED"/>
    <property type="match status" value="1"/>
</dbReference>
<proteinExistence type="predicted"/>
<evidence type="ECO:0000256" key="2">
    <source>
        <dbReference type="ARBA" id="ARBA00023235"/>
    </source>
</evidence>
<reference evidence="5 6" key="1">
    <citation type="submission" date="2020-08" db="EMBL/GenBank/DDBJ databases">
        <title>Sequencing the genomes of 1000 actinobacteria strains.</title>
        <authorList>
            <person name="Klenk H.-P."/>
        </authorList>
    </citation>
    <scope>NUCLEOTIDE SEQUENCE [LARGE SCALE GENOMIC DNA]</scope>
    <source>
        <strain evidence="5 6">DSM 105369</strain>
    </source>
</reference>
<dbReference type="GO" id="GO:0005737">
    <property type="term" value="C:cytoplasm"/>
    <property type="evidence" value="ECO:0007669"/>
    <property type="project" value="TreeGrafter"/>
</dbReference>
<dbReference type="EMBL" id="JACHVQ010000001">
    <property type="protein sequence ID" value="MBB2890933.1"/>
    <property type="molecule type" value="Genomic_DNA"/>
</dbReference>
<evidence type="ECO:0000313" key="6">
    <source>
        <dbReference type="Proteomes" id="UP000559182"/>
    </source>
</evidence>
<evidence type="ECO:0000256" key="3">
    <source>
        <dbReference type="PIRSR" id="PIRSR613078-1"/>
    </source>
</evidence>
<accession>A0A839N4K8</accession>
<protein>
    <submittedName>
        <fullName evidence="5">Broad specificity phosphatase PhoE</fullName>
    </submittedName>
</protein>
<dbReference type="Gene3D" id="3.40.50.1240">
    <property type="entry name" value="Phosphoglycerate mutase-like"/>
    <property type="match status" value="1"/>
</dbReference>
<dbReference type="CDD" id="cd07067">
    <property type="entry name" value="HP_PGM_like"/>
    <property type="match status" value="1"/>
</dbReference>
<dbReference type="AlphaFoldDB" id="A0A839N4K8"/>
<dbReference type="InterPro" id="IPR050275">
    <property type="entry name" value="PGM_Phosphatase"/>
</dbReference>
<dbReference type="SMART" id="SM00855">
    <property type="entry name" value="PGAM"/>
    <property type="match status" value="1"/>
</dbReference>
<dbReference type="PANTHER" id="PTHR48100">
    <property type="entry name" value="BROAD-SPECIFICITY PHOSPHATASE YOR283W-RELATED"/>
    <property type="match status" value="1"/>
</dbReference>
<feature type="binding site" evidence="4">
    <location>
        <begin position="14"/>
        <end position="21"/>
    </location>
    <ligand>
        <name>substrate</name>
    </ligand>
</feature>
<evidence type="ECO:0000256" key="1">
    <source>
        <dbReference type="ARBA" id="ARBA00023152"/>
    </source>
</evidence>
<name>A0A839N4K8_9MICO</name>
<feature type="active site" description="Proton donor/acceptor" evidence="3">
    <location>
        <position position="88"/>
    </location>
</feature>
<dbReference type="Pfam" id="PF00300">
    <property type="entry name" value="His_Phos_1"/>
    <property type="match status" value="1"/>
</dbReference>
<keyword evidence="2" id="KW-0413">Isomerase</keyword>
<dbReference type="Proteomes" id="UP000559182">
    <property type="component" value="Unassembled WGS sequence"/>
</dbReference>
<dbReference type="PROSITE" id="PS00175">
    <property type="entry name" value="PG_MUTASE"/>
    <property type="match status" value="1"/>
</dbReference>
<sequence>MSAREQPRRLLVWRHGETAHNATGRWQGQFDAPLSDRGRRQAADAAEGLAAYRPSQVVASDLTRAADTARALAEYAELPLRFDARFREINVGRWAGLTTPEIRATQAEVFDRIAAGEDLRRGETGETVAEVAARVLAGVHDLLGDLQPGETAVIATHGFAGRILCAALVGIPQQVALHALQGLSNCHWAQLVEHAGGWQIAGWNLRQQADVLAGARSR</sequence>